<evidence type="ECO:0000313" key="14">
    <source>
        <dbReference type="Proteomes" id="UP000694523"/>
    </source>
</evidence>
<evidence type="ECO:0000256" key="2">
    <source>
        <dbReference type="ARBA" id="ARBA00004514"/>
    </source>
</evidence>
<evidence type="ECO:0000256" key="8">
    <source>
        <dbReference type="ARBA" id="ARBA00022620"/>
    </source>
</evidence>
<comment type="subcellular location">
    <subcellularLocation>
        <location evidence="2">Cytoplasm</location>
        <location evidence="2">Cytosol</location>
    </subcellularLocation>
    <subcellularLocation>
        <location evidence="1">Lysosome</location>
    </subcellularLocation>
    <subcellularLocation>
        <location evidence="3">Secreted</location>
        <location evidence="3">Extracellular exosome</location>
    </subcellularLocation>
</comment>
<evidence type="ECO:0000313" key="13">
    <source>
        <dbReference type="Ensembl" id="ENSNMLP00000000227.1"/>
    </source>
</evidence>
<dbReference type="Gene3D" id="2.80.10.50">
    <property type="match status" value="1"/>
</dbReference>
<evidence type="ECO:0000256" key="6">
    <source>
        <dbReference type="ARBA" id="ARBA00022514"/>
    </source>
</evidence>
<dbReference type="GO" id="GO:0005149">
    <property type="term" value="F:interleukin-1 receptor binding"/>
    <property type="evidence" value="ECO:0007669"/>
    <property type="project" value="UniProtKB-UniRule"/>
</dbReference>
<evidence type="ECO:0000256" key="11">
    <source>
        <dbReference type="ARBA" id="ARBA00023246"/>
    </source>
</evidence>
<keyword evidence="14" id="KW-1185">Reference proteome</keyword>
<keyword evidence="10" id="KW-0458">Lysosome</keyword>
<dbReference type="SUPFAM" id="SSF50353">
    <property type="entry name" value="Cytokine"/>
    <property type="match status" value="1"/>
</dbReference>
<keyword evidence="9" id="KW-0395">Inflammatory response</keyword>
<accession>A0A8C6S1L2</accession>
<dbReference type="Proteomes" id="UP000694523">
    <property type="component" value="Unplaced"/>
</dbReference>
<dbReference type="SMART" id="SM00125">
    <property type="entry name" value="IL1"/>
    <property type="match status" value="1"/>
</dbReference>
<dbReference type="GO" id="GO:1901222">
    <property type="term" value="P:regulation of non-canonical NF-kappaB signal transduction"/>
    <property type="evidence" value="ECO:0007669"/>
    <property type="project" value="TreeGrafter"/>
</dbReference>
<evidence type="ECO:0000256" key="4">
    <source>
        <dbReference type="ARBA" id="ARBA00010448"/>
    </source>
</evidence>
<dbReference type="PRINTS" id="PR00264">
    <property type="entry name" value="INTERLEUKIN1"/>
</dbReference>
<dbReference type="GO" id="GO:0005615">
    <property type="term" value="C:extracellular space"/>
    <property type="evidence" value="ECO:0007669"/>
    <property type="project" value="UniProtKB-KW"/>
</dbReference>
<dbReference type="PRINTS" id="PR01357">
    <property type="entry name" value="INTRLEUKN1AB"/>
</dbReference>
<dbReference type="PANTHER" id="PTHR10078">
    <property type="entry name" value="INTERLEUKIN-1 FAMILY MEMBER"/>
    <property type="match status" value="1"/>
</dbReference>
<evidence type="ECO:0000256" key="5">
    <source>
        <dbReference type="ARBA" id="ARBA00022490"/>
    </source>
</evidence>
<dbReference type="GO" id="GO:0005125">
    <property type="term" value="F:cytokine activity"/>
    <property type="evidence" value="ECO:0007669"/>
    <property type="project" value="UniProtKB-UniRule"/>
</dbReference>
<name>A0A8C6S1L2_9GOBI</name>
<protein>
    <recommendedName>
        <fullName evidence="12">Interleukin-1</fullName>
    </recommendedName>
</protein>
<keyword evidence="8" id="KW-0666">Pyrogen</keyword>
<dbReference type="GO" id="GO:0019221">
    <property type="term" value="P:cytokine-mediated signaling pathway"/>
    <property type="evidence" value="ECO:0007669"/>
    <property type="project" value="TreeGrafter"/>
</dbReference>
<dbReference type="GO" id="GO:0048246">
    <property type="term" value="P:macrophage chemotaxis"/>
    <property type="evidence" value="ECO:0007669"/>
    <property type="project" value="TreeGrafter"/>
</dbReference>
<evidence type="ECO:0000256" key="12">
    <source>
        <dbReference type="RuleBase" id="RU003753"/>
    </source>
</evidence>
<keyword evidence="6" id="KW-0202">Cytokine</keyword>
<proteinExistence type="inferred from homology"/>
<evidence type="ECO:0000256" key="7">
    <source>
        <dbReference type="ARBA" id="ARBA00022525"/>
    </source>
</evidence>
<dbReference type="AlphaFoldDB" id="A0A8C6S1L2"/>
<evidence type="ECO:0000256" key="1">
    <source>
        <dbReference type="ARBA" id="ARBA00004371"/>
    </source>
</evidence>
<dbReference type="GO" id="GO:0071222">
    <property type="term" value="P:cellular response to lipopolysaccharide"/>
    <property type="evidence" value="ECO:0007669"/>
    <property type="project" value="TreeGrafter"/>
</dbReference>
<dbReference type="GO" id="GO:0010628">
    <property type="term" value="P:positive regulation of gene expression"/>
    <property type="evidence" value="ECO:0007669"/>
    <property type="project" value="TreeGrafter"/>
</dbReference>
<keyword evidence="7 12" id="KW-0964">Secreted</keyword>
<sequence>MADFDLSQALDTTPVEKPLRSCLTADAEDESCPYDMQLIISCNHKSMRRMANLVVVILKFQKALSKFGELSDKQRCNAIFESVIEERSTEILESKVKKIKYQRVDSVNQCTLCDGAQKVLIHPPGEVKLHAVTLKGGNCEQKVRFQLCRYISTEAKGQPVLLTILNSSLHLTCSMQGSQAVLNLEDYMLSELQKISSENNMDRFLFYKIITGVDMRKFESVSCPGWYISTCLVDEGQPVEMCKVDRAATRLTEFKEH</sequence>
<keyword evidence="5" id="KW-0963">Cytoplasm</keyword>
<comment type="similarity">
    <text evidence="4 12">Belongs to the IL-1 family.</text>
</comment>
<evidence type="ECO:0000256" key="3">
    <source>
        <dbReference type="ARBA" id="ARBA00004550"/>
    </source>
</evidence>
<keyword evidence="11" id="KW-0497">Mitogen</keyword>
<dbReference type="InterPro" id="IPR008996">
    <property type="entry name" value="IL1/FGF"/>
</dbReference>
<dbReference type="InterPro" id="IPR000975">
    <property type="entry name" value="IL-1_fam"/>
</dbReference>
<dbReference type="GO" id="GO:0042119">
    <property type="term" value="P:neutrophil activation"/>
    <property type="evidence" value="ECO:0007669"/>
    <property type="project" value="TreeGrafter"/>
</dbReference>
<reference evidence="13" key="2">
    <citation type="submission" date="2025-09" db="UniProtKB">
        <authorList>
            <consortium name="Ensembl"/>
        </authorList>
    </citation>
    <scope>IDENTIFICATION</scope>
</reference>
<evidence type="ECO:0000256" key="9">
    <source>
        <dbReference type="ARBA" id="ARBA00023198"/>
    </source>
</evidence>
<dbReference type="Ensembl" id="ENSNMLT00000000283.1">
    <property type="protein sequence ID" value="ENSNMLP00000000227.1"/>
    <property type="gene ID" value="ENSNMLG00000000208.1"/>
</dbReference>
<organism evidence="13 14">
    <name type="scientific">Neogobius melanostomus</name>
    <name type="common">round goby</name>
    <dbReference type="NCBI Taxonomy" id="47308"/>
    <lineage>
        <taxon>Eukaryota</taxon>
        <taxon>Metazoa</taxon>
        <taxon>Chordata</taxon>
        <taxon>Craniata</taxon>
        <taxon>Vertebrata</taxon>
        <taxon>Euteleostomi</taxon>
        <taxon>Actinopterygii</taxon>
        <taxon>Neopterygii</taxon>
        <taxon>Teleostei</taxon>
        <taxon>Neoteleostei</taxon>
        <taxon>Acanthomorphata</taxon>
        <taxon>Gobiaria</taxon>
        <taxon>Gobiiformes</taxon>
        <taxon>Gobioidei</taxon>
        <taxon>Gobiidae</taxon>
        <taxon>Benthophilinae</taxon>
        <taxon>Neogobiini</taxon>
        <taxon>Neogobius</taxon>
    </lineage>
</organism>
<reference evidence="13" key="1">
    <citation type="submission" date="2025-08" db="UniProtKB">
        <authorList>
            <consortium name="Ensembl"/>
        </authorList>
    </citation>
    <scope>IDENTIFICATION</scope>
</reference>
<dbReference type="GO" id="GO:0006955">
    <property type="term" value="P:immune response"/>
    <property type="evidence" value="ECO:0007669"/>
    <property type="project" value="InterPro"/>
</dbReference>
<dbReference type="GO" id="GO:0001660">
    <property type="term" value="P:fever generation"/>
    <property type="evidence" value="ECO:0007669"/>
    <property type="project" value="UniProtKB-KW"/>
</dbReference>
<dbReference type="GO" id="GO:0005829">
    <property type="term" value="C:cytosol"/>
    <property type="evidence" value="ECO:0007669"/>
    <property type="project" value="UniProtKB-SubCell"/>
</dbReference>
<dbReference type="GO" id="GO:0005764">
    <property type="term" value="C:lysosome"/>
    <property type="evidence" value="ECO:0007669"/>
    <property type="project" value="UniProtKB-SubCell"/>
</dbReference>
<evidence type="ECO:0000256" key="10">
    <source>
        <dbReference type="ARBA" id="ARBA00023228"/>
    </source>
</evidence>
<dbReference type="GO" id="GO:0051781">
    <property type="term" value="P:positive regulation of cell division"/>
    <property type="evidence" value="ECO:0007669"/>
    <property type="project" value="UniProtKB-KW"/>
</dbReference>
<dbReference type="PANTHER" id="PTHR10078:SF30">
    <property type="entry name" value="INTERLEUKIN-1 BETA"/>
    <property type="match status" value="1"/>
</dbReference>
<dbReference type="Pfam" id="PF00340">
    <property type="entry name" value="IL1"/>
    <property type="match status" value="1"/>
</dbReference>